<dbReference type="InterPro" id="IPR051158">
    <property type="entry name" value="Metallophosphoesterase_sf"/>
</dbReference>
<dbReference type="Gene3D" id="3.60.21.10">
    <property type="match status" value="1"/>
</dbReference>
<evidence type="ECO:0000313" key="4">
    <source>
        <dbReference type="Proteomes" id="UP000230405"/>
    </source>
</evidence>
<evidence type="ECO:0000256" key="1">
    <source>
        <dbReference type="SAM" id="Phobius"/>
    </source>
</evidence>
<name>A0A2M7VFB4_9BACT</name>
<dbReference type="AlphaFoldDB" id="A0A2M7VFB4"/>
<evidence type="ECO:0000259" key="2">
    <source>
        <dbReference type="Pfam" id="PF00149"/>
    </source>
</evidence>
<keyword evidence="1" id="KW-0812">Transmembrane</keyword>
<dbReference type="InterPro" id="IPR029052">
    <property type="entry name" value="Metallo-depent_PP-like"/>
</dbReference>
<accession>A0A2M7VFB4</accession>
<dbReference type="GO" id="GO:0016787">
    <property type="term" value="F:hydrolase activity"/>
    <property type="evidence" value="ECO:0007669"/>
    <property type="project" value="InterPro"/>
</dbReference>
<dbReference type="PANTHER" id="PTHR31302">
    <property type="entry name" value="TRANSMEMBRANE PROTEIN WITH METALLOPHOSPHOESTERASE DOMAIN-RELATED"/>
    <property type="match status" value="1"/>
</dbReference>
<feature type="transmembrane region" description="Helical" evidence="1">
    <location>
        <begin position="101"/>
        <end position="120"/>
    </location>
</feature>
<feature type="transmembrane region" description="Helical" evidence="1">
    <location>
        <begin position="6"/>
        <end position="23"/>
    </location>
</feature>
<dbReference type="EMBL" id="PFPO01000038">
    <property type="protein sequence ID" value="PIZ99278.1"/>
    <property type="molecule type" value="Genomic_DNA"/>
</dbReference>
<keyword evidence="1" id="KW-1133">Transmembrane helix</keyword>
<proteinExistence type="predicted"/>
<dbReference type="Pfam" id="PF00149">
    <property type="entry name" value="Metallophos"/>
    <property type="match status" value="1"/>
</dbReference>
<sequence length="362" mass="41279">MILFIIIAQGIIFFAHWFVWQIAQRYFVLPNQIKIVFFVLSFSFLLATLLVAKYQVRVLDWFYTFAASWLGLIHFLFLASLVLLLLVLIGKWIPILMTYRLVIGVMVYGIALIFFLLALINANQPIIREQIITAQNLPSTWQNKKMVWVSDVHLGSVWQSQTSEKIVRLINDLQADIVIVGGDLFDGAGANAENIAGPWKALQAKQGKYFITGNHEQFTTSQSLLETIRGLGFTILNNEKIDLDGVTIVGIDYQSSTNRDNYQKILNDLSLNKEAPKILWRHVPNFLDISRQYNSLLQIYGHTHVGQLWPFNYITQLVYHGYDVGMHPDGKSLIYTSGGVGTWGPPLRMGNQPEIVLFRFQN</sequence>
<dbReference type="SUPFAM" id="SSF56300">
    <property type="entry name" value="Metallo-dependent phosphatases"/>
    <property type="match status" value="1"/>
</dbReference>
<gene>
    <name evidence="3" type="ORF">COX77_02100</name>
</gene>
<keyword evidence="1" id="KW-0472">Membrane</keyword>
<protein>
    <recommendedName>
        <fullName evidence="2">Calcineurin-like phosphoesterase domain-containing protein</fullName>
    </recommendedName>
</protein>
<dbReference type="InterPro" id="IPR004843">
    <property type="entry name" value="Calcineurin-like_PHP"/>
</dbReference>
<organism evidence="3 4">
    <name type="scientific">Candidatus Komeilibacteria bacterium CG_4_10_14_0_2_um_filter_37_10</name>
    <dbReference type="NCBI Taxonomy" id="1974470"/>
    <lineage>
        <taxon>Bacteria</taxon>
        <taxon>Candidatus Komeiliibacteriota</taxon>
    </lineage>
</organism>
<evidence type="ECO:0000313" key="3">
    <source>
        <dbReference type="EMBL" id="PIZ99278.1"/>
    </source>
</evidence>
<feature type="transmembrane region" description="Helical" evidence="1">
    <location>
        <begin position="35"/>
        <end position="56"/>
    </location>
</feature>
<reference evidence="4" key="1">
    <citation type="submission" date="2017-09" db="EMBL/GenBank/DDBJ databases">
        <title>Depth-based differentiation of microbial function through sediment-hosted aquifers and enrichment of novel symbionts in the deep terrestrial subsurface.</title>
        <authorList>
            <person name="Probst A.J."/>
            <person name="Ladd B."/>
            <person name="Jarett J.K."/>
            <person name="Geller-Mcgrath D.E."/>
            <person name="Sieber C.M.K."/>
            <person name="Emerson J.B."/>
            <person name="Anantharaman K."/>
            <person name="Thomas B.C."/>
            <person name="Malmstrom R."/>
            <person name="Stieglmeier M."/>
            <person name="Klingl A."/>
            <person name="Woyke T."/>
            <person name="Ryan C.M."/>
            <person name="Banfield J.F."/>
        </authorList>
    </citation>
    <scope>NUCLEOTIDE SEQUENCE [LARGE SCALE GENOMIC DNA]</scope>
</reference>
<dbReference type="PANTHER" id="PTHR31302:SF0">
    <property type="entry name" value="TRANSMEMBRANE PROTEIN WITH METALLOPHOSPHOESTERASE DOMAIN"/>
    <property type="match status" value="1"/>
</dbReference>
<comment type="caution">
    <text evidence="3">The sequence shown here is derived from an EMBL/GenBank/DDBJ whole genome shotgun (WGS) entry which is preliminary data.</text>
</comment>
<feature type="transmembrane region" description="Helical" evidence="1">
    <location>
        <begin position="62"/>
        <end position="89"/>
    </location>
</feature>
<dbReference type="Proteomes" id="UP000230405">
    <property type="component" value="Unassembled WGS sequence"/>
</dbReference>
<feature type="domain" description="Calcineurin-like phosphoesterase" evidence="2">
    <location>
        <begin position="147"/>
        <end position="305"/>
    </location>
</feature>